<protein>
    <submittedName>
        <fullName evidence="1">Ornithine cyclodeaminase/alanine dehydrogenase</fullName>
    </submittedName>
</protein>
<dbReference type="EMBL" id="FZOJ01000025">
    <property type="protein sequence ID" value="SNS88659.1"/>
    <property type="molecule type" value="Genomic_DNA"/>
</dbReference>
<dbReference type="InterPro" id="IPR036291">
    <property type="entry name" value="NAD(P)-bd_dom_sf"/>
</dbReference>
<accession>A0A239I554</accession>
<dbReference type="Gene3D" id="3.30.1780.10">
    <property type="entry name" value="ornithine cyclodeaminase, domain 1"/>
    <property type="match status" value="1"/>
</dbReference>
<evidence type="ECO:0000313" key="1">
    <source>
        <dbReference type="EMBL" id="SNS88659.1"/>
    </source>
</evidence>
<dbReference type="Proteomes" id="UP000198304">
    <property type="component" value="Unassembled WGS sequence"/>
</dbReference>
<reference evidence="1 2" key="1">
    <citation type="submission" date="2017-06" db="EMBL/GenBank/DDBJ databases">
        <authorList>
            <person name="Kim H.J."/>
            <person name="Triplett B.A."/>
        </authorList>
    </citation>
    <scope>NUCLEOTIDE SEQUENCE [LARGE SCALE GENOMIC DNA]</scope>
    <source>
        <strain evidence="1 2">SCA</strain>
    </source>
</reference>
<dbReference type="PANTHER" id="PTHR13812:SF19">
    <property type="entry name" value="KETIMINE REDUCTASE MU-CRYSTALLIN"/>
    <property type="match status" value="1"/>
</dbReference>
<dbReference type="SUPFAM" id="SSF51735">
    <property type="entry name" value="NAD(P)-binding Rossmann-fold domains"/>
    <property type="match status" value="1"/>
</dbReference>
<dbReference type="Gene3D" id="3.40.50.720">
    <property type="entry name" value="NAD(P)-binding Rossmann-like Domain"/>
    <property type="match status" value="1"/>
</dbReference>
<organism evidence="1 2">
    <name type="scientific">Anaerovirgula multivorans</name>
    <dbReference type="NCBI Taxonomy" id="312168"/>
    <lineage>
        <taxon>Bacteria</taxon>
        <taxon>Bacillati</taxon>
        <taxon>Bacillota</taxon>
        <taxon>Clostridia</taxon>
        <taxon>Peptostreptococcales</taxon>
        <taxon>Natronincolaceae</taxon>
        <taxon>Anaerovirgula</taxon>
    </lineage>
</organism>
<dbReference type="GO" id="GO:0005737">
    <property type="term" value="C:cytoplasm"/>
    <property type="evidence" value="ECO:0007669"/>
    <property type="project" value="TreeGrafter"/>
</dbReference>
<dbReference type="PANTHER" id="PTHR13812">
    <property type="entry name" value="KETIMINE REDUCTASE MU-CRYSTALLIN"/>
    <property type="match status" value="1"/>
</dbReference>
<gene>
    <name evidence="1" type="ORF">SAMN05446037_102576</name>
</gene>
<dbReference type="PIRSF" id="PIRSF001439">
    <property type="entry name" value="CryM"/>
    <property type="match status" value="1"/>
</dbReference>
<dbReference type="AlphaFoldDB" id="A0A239I554"/>
<name>A0A239I554_9FIRM</name>
<dbReference type="InterPro" id="IPR003462">
    <property type="entry name" value="ODC_Mu_crystall"/>
</dbReference>
<evidence type="ECO:0000313" key="2">
    <source>
        <dbReference type="Proteomes" id="UP000198304"/>
    </source>
</evidence>
<dbReference type="Pfam" id="PF02423">
    <property type="entry name" value="OCD_Mu_crystall"/>
    <property type="match status" value="2"/>
</dbReference>
<dbReference type="InterPro" id="IPR023401">
    <property type="entry name" value="ODC_N"/>
</dbReference>
<keyword evidence="2" id="KW-1185">Reference proteome</keyword>
<proteinExistence type="predicted"/>
<sequence length="350" mass="38345">MNMIPIKILSDNDVKVILDIRNTVACVENAYLLKANNQARLFPLISEDLSEGKADMDIKSGILNGEDTFGLKLVAWFGENEKQGLPPLTGLTMIFDLKTGLPKAIINARYLTAMRTGAAGAIGIKYLSKTDSEVLLVAGTGFQAVFQIAAAISVKPSLKKVYIYNPLRYQSAMKLQCSIKEELGKITNDIGDLGNCMWLQRIDSVDFIAVDNAAKALEETDTVITITPSRKAYISNEWVMPGTHFSCIGADMPGKQEIDEKIFEVARVFVDDIHQASSVGETQTPIKSDIIDEKHITEIGYLINGTIKGRTSDKDITIFDSTGIALQDLTVSNFLIKKAEELNIGTAVYI</sequence>